<evidence type="ECO:0000256" key="3">
    <source>
        <dbReference type="ARBA" id="ARBA00022777"/>
    </source>
</evidence>
<evidence type="ECO:0000313" key="8">
    <source>
        <dbReference type="EMBL" id="QDG50577.1"/>
    </source>
</evidence>
<dbReference type="Gene3D" id="3.40.50.300">
    <property type="entry name" value="P-loop containing nucleotide triphosphate hydrolases"/>
    <property type="match status" value="1"/>
</dbReference>
<dbReference type="SMART" id="SM00028">
    <property type="entry name" value="TPR"/>
    <property type="match status" value="3"/>
</dbReference>
<protein>
    <recommendedName>
        <fullName evidence="7">Protein kinase domain-containing protein</fullName>
    </recommendedName>
</protein>
<dbReference type="InterPro" id="IPR017441">
    <property type="entry name" value="Protein_kinase_ATP_BS"/>
</dbReference>
<accession>A0A4Y6PRC9</accession>
<keyword evidence="1" id="KW-0808">Transferase</keyword>
<dbReference type="InterPro" id="IPR027417">
    <property type="entry name" value="P-loop_NTPase"/>
</dbReference>
<feature type="region of interest" description="Disordered" evidence="6">
    <location>
        <begin position="361"/>
        <end position="388"/>
    </location>
</feature>
<organism evidence="8 9">
    <name type="scientific">Persicimonas caeni</name>
    <dbReference type="NCBI Taxonomy" id="2292766"/>
    <lineage>
        <taxon>Bacteria</taxon>
        <taxon>Deltaproteobacteria</taxon>
        <taxon>Bradymonadales</taxon>
        <taxon>Bradymonadaceae</taxon>
        <taxon>Persicimonas</taxon>
    </lineage>
</organism>
<dbReference type="SMART" id="SM00220">
    <property type="entry name" value="S_TKc"/>
    <property type="match status" value="1"/>
</dbReference>
<keyword evidence="4 5" id="KW-0067">ATP-binding</keyword>
<evidence type="ECO:0000256" key="4">
    <source>
        <dbReference type="ARBA" id="ARBA00022840"/>
    </source>
</evidence>
<dbReference type="Proteomes" id="UP000315995">
    <property type="component" value="Chromosome"/>
</dbReference>
<evidence type="ECO:0000259" key="7">
    <source>
        <dbReference type="PROSITE" id="PS50011"/>
    </source>
</evidence>
<evidence type="ECO:0000313" key="9">
    <source>
        <dbReference type="Proteomes" id="UP000315995"/>
    </source>
</evidence>
<dbReference type="Gene3D" id="1.10.510.10">
    <property type="entry name" value="Transferase(Phosphotransferase) domain 1"/>
    <property type="match status" value="1"/>
</dbReference>
<dbReference type="PANTHER" id="PTHR43289">
    <property type="entry name" value="MITOGEN-ACTIVATED PROTEIN KINASE KINASE KINASE 20-RELATED"/>
    <property type="match status" value="1"/>
</dbReference>
<dbReference type="GO" id="GO:0004674">
    <property type="term" value="F:protein serine/threonine kinase activity"/>
    <property type="evidence" value="ECO:0007669"/>
    <property type="project" value="TreeGrafter"/>
</dbReference>
<dbReference type="PANTHER" id="PTHR43289:SF6">
    <property type="entry name" value="SERINE_THREONINE-PROTEIN KINASE NEKL-3"/>
    <property type="match status" value="1"/>
</dbReference>
<dbReference type="GO" id="GO:0005524">
    <property type="term" value="F:ATP binding"/>
    <property type="evidence" value="ECO:0007669"/>
    <property type="project" value="UniProtKB-UniRule"/>
</dbReference>
<dbReference type="InterPro" id="IPR041664">
    <property type="entry name" value="AAA_16"/>
</dbReference>
<dbReference type="SUPFAM" id="SSF48452">
    <property type="entry name" value="TPR-like"/>
    <property type="match status" value="1"/>
</dbReference>
<reference evidence="8 9" key="1">
    <citation type="submission" date="2019-06" db="EMBL/GenBank/DDBJ databases">
        <title>Persicimonas caeni gen. nov., sp. nov., a predatory bacterium isolated from solar saltern.</title>
        <authorList>
            <person name="Wang S."/>
        </authorList>
    </citation>
    <scope>NUCLEOTIDE SEQUENCE [LARGE SCALE GENOMIC DNA]</scope>
    <source>
        <strain evidence="8 9">YN101</strain>
    </source>
</reference>
<evidence type="ECO:0000256" key="6">
    <source>
        <dbReference type="SAM" id="MobiDB-lite"/>
    </source>
</evidence>
<dbReference type="RefSeq" id="WP_141197069.1">
    <property type="nucleotide sequence ID" value="NZ_CP041186.1"/>
</dbReference>
<name>A0A4Y6PRC9_PERCE</name>
<keyword evidence="2 5" id="KW-0547">Nucleotide-binding</keyword>
<proteinExistence type="predicted"/>
<dbReference type="Gene3D" id="3.30.200.20">
    <property type="entry name" value="Phosphorylase Kinase, domain 1"/>
    <property type="match status" value="1"/>
</dbReference>
<accession>A0A5B8Y3M4</accession>
<dbReference type="InterPro" id="IPR008271">
    <property type="entry name" value="Ser/Thr_kinase_AS"/>
</dbReference>
<dbReference type="Pfam" id="PF13191">
    <property type="entry name" value="AAA_16"/>
    <property type="match status" value="1"/>
</dbReference>
<keyword evidence="9" id="KW-1185">Reference proteome</keyword>
<feature type="binding site" evidence="5">
    <location>
        <position position="40"/>
    </location>
    <ligand>
        <name>ATP</name>
        <dbReference type="ChEBI" id="CHEBI:30616"/>
    </ligand>
</feature>
<dbReference type="EMBL" id="CP041186">
    <property type="protein sequence ID" value="QDG50577.1"/>
    <property type="molecule type" value="Genomic_DNA"/>
</dbReference>
<feature type="domain" description="Protein kinase" evidence="7">
    <location>
        <begin position="12"/>
        <end position="289"/>
    </location>
</feature>
<dbReference type="CDD" id="cd14014">
    <property type="entry name" value="STKc_PknB_like"/>
    <property type="match status" value="1"/>
</dbReference>
<evidence type="ECO:0000256" key="2">
    <source>
        <dbReference type="ARBA" id="ARBA00022741"/>
    </source>
</evidence>
<dbReference type="InterPro" id="IPR011009">
    <property type="entry name" value="Kinase-like_dom_sf"/>
</dbReference>
<feature type="region of interest" description="Disordered" evidence="6">
    <location>
        <begin position="299"/>
        <end position="318"/>
    </location>
</feature>
<dbReference type="Pfam" id="PF00069">
    <property type="entry name" value="Pkinase"/>
    <property type="match status" value="1"/>
</dbReference>
<evidence type="ECO:0000256" key="5">
    <source>
        <dbReference type="PROSITE-ProRule" id="PRU10141"/>
    </source>
</evidence>
<evidence type="ECO:0000256" key="1">
    <source>
        <dbReference type="ARBA" id="ARBA00022679"/>
    </source>
</evidence>
<dbReference type="InterPro" id="IPR000719">
    <property type="entry name" value="Prot_kinase_dom"/>
</dbReference>
<gene>
    <name evidence="8" type="ORF">FIV42_07465</name>
</gene>
<keyword evidence="3" id="KW-0418">Kinase</keyword>
<dbReference type="PROSITE" id="PS00108">
    <property type="entry name" value="PROTEIN_KINASE_ST"/>
    <property type="match status" value="1"/>
</dbReference>
<dbReference type="InterPro" id="IPR019734">
    <property type="entry name" value="TPR_rpt"/>
</dbReference>
<dbReference type="PROSITE" id="PS50011">
    <property type="entry name" value="PROTEIN_KINASE_DOM"/>
    <property type="match status" value="1"/>
</dbReference>
<dbReference type="SUPFAM" id="SSF52540">
    <property type="entry name" value="P-loop containing nucleoside triphosphate hydrolases"/>
    <property type="match status" value="1"/>
</dbReference>
<dbReference type="AlphaFoldDB" id="A0A4Y6PRC9"/>
<dbReference type="InterPro" id="IPR011990">
    <property type="entry name" value="TPR-like_helical_dom_sf"/>
</dbReference>
<sequence>MAIPTDIDCGPFQLLEPIGAGGMGEVYLARHANGERAAVKLLTKDRARDERYRVAFRREIYALAQLDHPSIATIYDFGFVDEPNTESNKTPNVAMSTGMPWFAMEYVDGVTVRRASRRWEWPDFRDFALALLDALAHAHARRVLHRDLKPSNVLVRAGESPGDIALVDFGIAELFRVDRDREAQQRAETTYGTPKYMAPEQILAKPHRQGPWTDLYATGCLLWVVACGSAAHRGPSSREILHAHLSGRLAPFLPRFAAPDGLEAWLRWLLQTPPNRRPQRAADARRALLALQDRAFDDMTLDNSPSRGGAPSPLRAQADLPIPSSEVDQTLVDLEVDRTVVEPEGAPTEMLEWAADAKLAASRDEFSSPTQAPTVPPSWRDDETRQRRPAAPMGMNLFGLRKLPFVDRVDERRCLWEALRQAAGQQRPQAVLVHGAAGCGKSRLIDWLAERAHETGAAEPIQVTHSRPSAPADGLASALVRWFQCSGLEWSEAMERMAEELGHLGFDSQERLIDAAGLLHLAGSVEPPDDAASFGFYGANESNRALARIVGALARRRPVVLWLDDVLRDARTVSFVRHLCSEAQHVEAPVLVVMTSRDDELDETPELADELRELCASTLQVTPLAREDHAELIRCMLPFEETLVERLADGTEGHPLFAVQIVRDWVEQGQVAQDHVGQDHVAQDHVGQNHVTKAAGRVRFVGDLDEAVPADLHRLWRRRIERLLRDRNRRGDDGLQALELAATLGKSVDHREWDAVCADAGWNVPVYLVDRMIEAGLAAPREAGWTFAHGLLAESLRRIAAEAGRLEDHHRRCARMLEGLYDERNELAAERRAEHWVEAGRPLNAYEPLRRAAGAAAGRGDFARELAMLERQVEVLDAAGAADDDWRRAENWVTRAAALLNHGKPDDSRTLTERAHAWTQNHTGPKAKEIEAATLAQFAGLANTRGEYRDALEFVLRAERLVEELDDDKLLAGCLRKRGFYLWQLNEYERAREVFTRGRELLEAAGAHRAALQCDWNIAWCWFEEGEYERVREITEYLLREARATRNRGLEGSGYNLLGELARVEGDWDEAVRCYEEAAARWRRNGSRSAVIARFNVALAAIGARQWDVVERECKVLWTRLAEQGYVSRRPQVSLCLAIAAAARGDDDGWHRHIEAAEQGIDTYDYRTRDFPWIAQQGAAICVERGHPARAQKLAELEARLWRELE</sequence>
<dbReference type="SUPFAM" id="SSF56112">
    <property type="entry name" value="Protein kinase-like (PK-like)"/>
    <property type="match status" value="1"/>
</dbReference>
<dbReference type="PROSITE" id="PS00107">
    <property type="entry name" value="PROTEIN_KINASE_ATP"/>
    <property type="match status" value="1"/>
</dbReference>
<dbReference type="Gene3D" id="1.25.40.10">
    <property type="entry name" value="Tetratricopeptide repeat domain"/>
    <property type="match status" value="2"/>
</dbReference>
<dbReference type="OrthoDB" id="5477118at2"/>